<dbReference type="PANTHER" id="PTHR12271">
    <property type="entry name" value="POLY A POLYMERASE CID PAP -RELATED"/>
    <property type="match status" value="1"/>
</dbReference>
<accession>A0A1U8DFD0</accession>
<evidence type="ECO:0000313" key="8">
    <source>
        <dbReference type="Proteomes" id="UP000189705"/>
    </source>
</evidence>
<dbReference type="GO" id="GO:1990817">
    <property type="term" value="F:poly(A) RNA polymerase activity"/>
    <property type="evidence" value="ECO:0007669"/>
    <property type="project" value="UniProtKB-EC"/>
</dbReference>
<dbReference type="Pfam" id="PF22600">
    <property type="entry name" value="MTPAP-like_central"/>
    <property type="match status" value="1"/>
</dbReference>
<dbReference type="InterPro" id="IPR012677">
    <property type="entry name" value="Nucleotide-bd_a/b_plait_sf"/>
</dbReference>
<dbReference type="InterPro" id="IPR000504">
    <property type="entry name" value="RRM_dom"/>
</dbReference>
<dbReference type="eggNOG" id="KOG2549">
    <property type="taxonomic scope" value="Eukaryota"/>
</dbReference>
<dbReference type="InterPro" id="IPR034388">
    <property type="entry name" value="Star-PAP_RRM"/>
</dbReference>
<dbReference type="Gene3D" id="1.10.1410.10">
    <property type="match status" value="1"/>
</dbReference>
<dbReference type="PROSITE" id="PS50102">
    <property type="entry name" value="RRM"/>
    <property type="match status" value="1"/>
</dbReference>
<dbReference type="PANTHER" id="PTHR12271:SF127">
    <property type="entry name" value="SPECKLE TARGETED PIP5K1A-REGULATED POLY(A) POLYMERASE"/>
    <property type="match status" value="1"/>
</dbReference>
<proteinExistence type="inferred from homology"/>
<dbReference type="SUPFAM" id="SSF81631">
    <property type="entry name" value="PAP/OAS1 substrate-binding domain"/>
    <property type="match status" value="1"/>
</dbReference>
<dbReference type="Pfam" id="PF00076">
    <property type="entry name" value="RRM_1"/>
    <property type="match status" value="1"/>
</dbReference>
<dbReference type="GO" id="GO:0003723">
    <property type="term" value="F:RNA binding"/>
    <property type="evidence" value="ECO:0007669"/>
    <property type="project" value="UniProtKB-UniRule"/>
</dbReference>
<dbReference type="AlphaFoldDB" id="A0A1U8DFD0"/>
<dbReference type="InterPro" id="IPR035979">
    <property type="entry name" value="RBD_domain_sf"/>
</dbReference>
<comment type="catalytic activity">
    <reaction evidence="4">
        <text>RNA(n) + ATP = RNA(n)-3'-adenine ribonucleotide + diphosphate</text>
        <dbReference type="Rhea" id="RHEA:11332"/>
        <dbReference type="Rhea" id="RHEA-COMP:14527"/>
        <dbReference type="Rhea" id="RHEA-COMP:17347"/>
        <dbReference type="ChEBI" id="CHEBI:30616"/>
        <dbReference type="ChEBI" id="CHEBI:33019"/>
        <dbReference type="ChEBI" id="CHEBI:140395"/>
        <dbReference type="ChEBI" id="CHEBI:173115"/>
        <dbReference type="EC" id="2.7.7.19"/>
    </reaction>
</comment>
<evidence type="ECO:0000256" key="6">
    <source>
        <dbReference type="SAM" id="MobiDB-lite"/>
    </source>
</evidence>
<evidence type="ECO:0000259" key="7">
    <source>
        <dbReference type="PROSITE" id="PS50102"/>
    </source>
</evidence>
<evidence type="ECO:0000256" key="1">
    <source>
        <dbReference type="ARBA" id="ARBA00008593"/>
    </source>
</evidence>
<feature type="region of interest" description="Disordered" evidence="6">
    <location>
        <begin position="688"/>
        <end position="741"/>
    </location>
</feature>
<keyword evidence="3" id="KW-0464">Manganese</keyword>
<evidence type="ECO:0000256" key="4">
    <source>
        <dbReference type="ARBA" id="ARBA00048830"/>
    </source>
</evidence>
<dbReference type="Gene3D" id="3.30.70.330">
    <property type="match status" value="1"/>
</dbReference>
<dbReference type="RefSeq" id="XP_014379937.2">
    <property type="nucleotide sequence ID" value="XM_014524451.2"/>
</dbReference>
<dbReference type="CTD" id="64852"/>
<keyword evidence="8" id="KW-1185">Reference proteome</keyword>
<dbReference type="CDD" id="cd12279">
    <property type="entry name" value="RRM_TUT1"/>
    <property type="match status" value="1"/>
</dbReference>
<dbReference type="CDD" id="cd05402">
    <property type="entry name" value="NT_PAP_TUTase"/>
    <property type="match status" value="1"/>
</dbReference>
<dbReference type="InterPro" id="IPR054708">
    <property type="entry name" value="MTPAP-like_central"/>
</dbReference>
<evidence type="ECO:0000256" key="5">
    <source>
        <dbReference type="PROSITE-ProRule" id="PRU00176"/>
    </source>
</evidence>
<dbReference type="SMART" id="SM00360">
    <property type="entry name" value="RRM"/>
    <property type="match status" value="1"/>
</dbReference>
<dbReference type="Proteomes" id="UP000189705">
    <property type="component" value="Unplaced"/>
</dbReference>
<dbReference type="STRING" id="38654.A0A1U8DFD0"/>
<gene>
    <name evidence="9" type="primary">TUT1</name>
</gene>
<evidence type="ECO:0000313" key="9">
    <source>
        <dbReference type="RefSeq" id="XP_014379937.2"/>
    </source>
</evidence>
<dbReference type="KEGG" id="asn:102374594"/>
<feature type="domain" description="RRM" evidence="7">
    <location>
        <begin position="49"/>
        <end position="121"/>
    </location>
</feature>
<dbReference type="Gene3D" id="3.30.460.10">
    <property type="entry name" value="Beta Polymerase, domain 2"/>
    <property type="match status" value="1"/>
</dbReference>
<dbReference type="SUPFAM" id="SSF81301">
    <property type="entry name" value="Nucleotidyltransferase"/>
    <property type="match status" value="1"/>
</dbReference>
<dbReference type="GeneID" id="102374594"/>
<dbReference type="InParanoid" id="A0A1U8DFD0"/>
<dbReference type="SUPFAM" id="SSF54928">
    <property type="entry name" value="RNA-binding domain, RBD"/>
    <property type="match status" value="1"/>
</dbReference>
<keyword evidence="5" id="KW-0694">RNA-binding</keyword>
<sequence>MKATGEGGRDLGHAALAGARICPGPCPEGAHGVEVEGGRHLDAYGQRVAQVFVSGFRKGTDVAELSDYFQAFGGVASVVMDKDKGVYAIVELEDQAALEKVLAQPQHSVGGQRLRVKPREQKEFAYAPPKRQGGARRELLSPEKLEQELCQAEDVDAQMRRLVQLFEFSEDERRLRHLLVTLFQEVFQEFLPGCSVLPFGSSINGFDVHGCDLDLFLDLEKTKTFQASPRGVPEAQCCEGAEPAAEDSILSDIDLGVALEVLEVVRTVLQSCVPGVHRVQAVPSARRPVVKFSHKDSGLCGDISLNNRLGLCNTQFLQLCTEADERVRPLVYVLRYWAKQQGLAGNPHGGGPLFTNYALTLLVIFFLQTRSPPILPTVACLQQLAGDEERMVVDGWDCSFPRDAARLEPNTNTESLCVLLADFFREFGEQELSGHVISLCEGRVLPLEAVAGAGLRLGPVTLQDPFERSHNVAANVTERMARRLRVCCTRAAKYCRSLQYQRKSAKGRPWGLVRLFQPEAGELDSDGLLLALPLAPAARRHELGLDPSSRQSWFGHVCAGVAFVLRDVLKCSCTELQRQPLGHAEQLLEPPGASLQQGETGEPPTSPTQQLAGPREPGDAPTDPGKPLAAGLKRPLSKEEGIPSPVSVSPARKRLRAEALEEAGAVSWSCALWHRVWVGRRRVRRQLRPQHNSPLAEAGTEQEAARSLDLASPEPGPAPRTELGPEPGPPPVQPAAETAPQ</sequence>
<organism evidence="8 9">
    <name type="scientific">Alligator sinensis</name>
    <name type="common">Chinese alligator</name>
    <dbReference type="NCBI Taxonomy" id="38654"/>
    <lineage>
        <taxon>Eukaryota</taxon>
        <taxon>Metazoa</taxon>
        <taxon>Chordata</taxon>
        <taxon>Craniata</taxon>
        <taxon>Vertebrata</taxon>
        <taxon>Euteleostomi</taxon>
        <taxon>Archelosauria</taxon>
        <taxon>Archosauria</taxon>
        <taxon>Crocodylia</taxon>
        <taxon>Alligatoridae</taxon>
        <taxon>Alligatorinae</taxon>
        <taxon>Alligator</taxon>
    </lineage>
</organism>
<dbReference type="eggNOG" id="KOG2277">
    <property type="taxonomic scope" value="Eukaryota"/>
</dbReference>
<dbReference type="FunFam" id="3.30.70.330:FF:000305">
    <property type="entry name" value="speckle targeted PIP5K1A-regulated poly(A) polymerase"/>
    <property type="match status" value="1"/>
</dbReference>
<name>A0A1U8DFD0_ALLSI</name>
<protein>
    <recommendedName>
        <fullName evidence="2">polynucleotide adenylyltransferase</fullName>
        <ecNumber evidence="2">2.7.7.19</ecNumber>
    </recommendedName>
</protein>
<evidence type="ECO:0000256" key="2">
    <source>
        <dbReference type="ARBA" id="ARBA00012388"/>
    </source>
</evidence>
<dbReference type="GO" id="GO:0016607">
    <property type="term" value="C:nuclear speck"/>
    <property type="evidence" value="ECO:0007669"/>
    <property type="project" value="TreeGrafter"/>
</dbReference>
<dbReference type="GO" id="GO:0031123">
    <property type="term" value="P:RNA 3'-end processing"/>
    <property type="evidence" value="ECO:0007669"/>
    <property type="project" value="TreeGrafter"/>
</dbReference>
<dbReference type="InterPro" id="IPR043519">
    <property type="entry name" value="NT_sf"/>
</dbReference>
<feature type="region of interest" description="Disordered" evidence="6">
    <location>
        <begin position="592"/>
        <end position="650"/>
    </location>
</feature>
<comment type="similarity">
    <text evidence="1">Belongs to the DNA polymerase type-B-like family.</text>
</comment>
<dbReference type="EC" id="2.7.7.19" evidence="2"/>
<reference evidence="9" key="1">
    <citation type="submission" date="2025-08" db="UniProtKB">
        <authorList>
            <consortium name="RefSeq"/>
        </authorList>
    </citation>
    <scope>IDENTIFICATION</scope>
</reference>
<evidence type="ECO:0000256" key="3">
    <source>
        <dbReference type="ARBA" id="ARBA00023211"/>
    </source>
</evidence>